<keyword evidence="3" id="KW-1185">Reference proteome</keyword>
<sequence>MHPLAQDMPLGHRSELDHQKDYQDDMMSNSTQSRYVAMQMYIDSVLSQVQWTDLSTSDAGPSEPCAGSSQQPGDAGLSQFSPDVMTFSQHGLYEVGASQILTDEVIPDEIIHSQPPQSTVDSEVDNGNADFKVGIDNTDYGVGIVNGDCGVSIANADSILASGPLVTKLPT</sequence>
<feature type="region of interest" description="Disordered" evidence="1">
    <location>
        <begin position="53"/>
        <end position="78"/>
    </location>
</feature>
<organism evidence="2 3">
    <name type="scientific">Colocasia esculenta</name>
    <name type="common">Wild taro</name>
    <name type="synonym">Arum esculentum</name>
    <dbReference type="NCBI Taxonomy" id="4460"/>
    <lineage>
        <taxon>Eukaryota</taxon>
        <taxon>Viridiplantae</taxon>
        <taxon>Streptophyta</taxon>
        <taxon>Embryophyta</taxon>
        <taxon>Tracheophyta</taxon>
        <taxon>Spermatophyta</taxon>
        <taxon>Magnoliopsida</taxon>
        <taxon>Liliopsida</taxon>
        <taxon>Araceae</taxon>
        <taxon>Aroideae</taxon>
        <taxon>Colocasieae</taxon>
        <taxon>Colocasia</taxon>
    </lineage>
</organism>
<dbReference type="AlphaFoldDB" id="A0A843VPJ5"/>
<dbReference type="Proteomes" id="UP000652761">
    <property type="component" value="Unassembled WGS sequence"/>
</dbReference>
<protein>
    <submittedName>
        <fullName evidence="2">Uncharacterized protein</fullName>
    </submittedName>
</protein>
<evidence type="ECO:0000313" key="2">
    <source>
        <dbReference type="EMBL" id="MQL93219.1"/>
    </source>
</evidence>
<proteinExistence type="predicted"/>
<name>A0A843VPJ5_COLES</name>
<comment type="caution">
    <text evidence="2">The sequence shown here is derived from an EMBL/GenBank/DDBJ whole genome shotgun (WGS) entry which is preliminary data.</text>
</comment>
<evidence type="ECO:0000313" key="3">
    <source>
        <dbReference type="Proteomes" id="UP000652761"/>
    </source>
</evidence>
<reference evidence="2" key="1">
    <citation type="submission" date="2017-07" db="EMBL/GenBank/DDBJ databases">
        <title>Taro Niue Genome Assembly and Annotation.</title>
        <authorList>
            <person name="Atibalentja N."/>
            <person name="Keating K."/>
            <person name="Fields C.J."/>
        </authorList>
    </citation>
    <scope>NUCLEOTIDE SEQUENCE</scope>
    <source>
        <strain evidence="2">Niue_2</strain>
        <tissue evidence="2">Leaf</tissue>
    </source>
</reference>
<accession>A0A843VPJ5</accession>
<gene>
    <name evidence="2" type="ORF">Taro_025860</name>
</gene>
<dbReference type="EMBL" id="NMUH01001532">
    <property type="protein sequence ID" value="MQL93219.1"/>
    <property type="molecule type" value="Genomic_DNA"/>
</dbReference>
<feature type="compositionally biased region" description="Polar residues" evidence="1">
    <location>
        <begin position="67"/>
        <end position="78"/>
    </location>
</feature>
<evidence type="ECO:0000256" key="1">
    <source>
        <dbReference type="SAM" id="MobiDB-lite"/>
    </source>
</evidence>